<dbReference type="InterPro" id="IPR016024">
    <property type="entry name" value="ARM-type_fold"/>
</dbReference>
<feature type="repeat" description="HEAT" evidence="2">
    <location>
        <begin position="199"/>
        <end position="237"/>
    </location>
</feature>
<feature type="domain" description="RING-type" evidence="6">
    <location>
        <begin position="505"/>
        <end position="547"/>
    </location>
</feature>
<reference evidence="7 8" key="1">
    <citation type="journal article" date="2018" name="Mol. Plant">
        <title>The genome of Artemisia annua provides insight into the evolution of Asteraceae family and artemisinin biosynthesis.</title>
        <authorList>
            <person name="Shen Q."/>
            <person name="Zhang L."/>
            <person name="Liao Z."/>
            <person name="Wang S."/>
            <person name="Yan T."/>
            <person name="Shi P."/>
            <person name="Liu M."/>
            <person name="Fu X."/>
            <person name="Pan Q."/>
            <person name="Wang Y."/>
            <person name="Lv Z."/>
            <person name="Lu X."/>
            <person name="Zhang F."/>
            <person name="Jiang W."/>
            <person name="Ma Y."/>
            <person name="Chen M."/>
            <person name="Hao X."/>
            <person name="Li L."/>
            <person name="Tang Y."/>
            <person name="Lv G."/>
            <person name="Zhou Y."/>
            <person name="Sun X."/>
            <person name="Brodelius P.E."/>
            <person name="Rose J.K.C."/>
            <person name="Tang K."/>
        </authorList>
    </citation>
    <scope>NUCLEOTIDE SEQUENCE [LARGE SCALE GENOMIC DNA]</scope>
    <source>
        <strain evidence="8">cv. Huhao1</strain>
        <tissue evidence="7">Leaf</tissue>
    </source>
</reference>
<dbReference type="PANTHER" id="PTHR21567">
    <property type="entry name" value="CLASP"/>
    <property type="match status" value="1"/>
</dbReference>
<dbReference type="GO" id="GO:0031110">
    <property type="term" value="P:regulation of microtubule polymerization or depolymerization"/>
    <property type="evidence" value="ECO:0007669"/>
    <property type="project" value="UniProtKB-ARBA"/>
</dbReference>
<dbReference type="GO" id="GO:0000226">
    <property type="term" value="P:microtubule cytoskeleton organization"/>
    <property type="evidence" value="ECO:0007669"/>
    <property type="project" value="TreeGrafter"/>
</dbReference>
<evidence type="ECO:0000313" key="7">
    <source>
        <dbReference type="EMBL" id="PWA87031.1"/>
    </source>
</evidence>
<dbReference type="SUPFAM" id="SSF57850">
    <property type="entry name" value="RING/U-box"/>
    <property type="match status" value="1"/>
</dbReference>
<evidence type="ECO:0000256" key="5">
    <source>
        <dbReference type="SAM" id="Phobius"/>
    </source>
</evidence>
<feature type="compositionally biased region" description="Polar residues" evidence="4">
    <location>
        <begin position="319"/>
        <end position="338"/>
    </location>
</feature>
<dbReference type="EMBL" id="PKPP01000957">
    <property type="protein sequence ID" value="PWA87031.1"/>
    <property type="molecule type" value="Genomic_DNA"/>
</dbReference>
<dbReference type="SMART" id="SM01349">
    <property type="entry name" value="TOG"/>
    <property type="match status" value="1"/>
</dbReference>
<dbReference type="PROSITE" id="PS50077">
    <property type="entry name" value="HEAT_REPEAT"/>
    <property type="match status" value="1"/>
</dbReference>
<evidence type="ECO:0000313" key="8">
    <source>
        <dbReference type="Proteomes" id="UP000245207"/>
    </source>
</evidence>
<organism evidence="7 8">
    <name type="scientific">Artemisia annua</name>
    <name type="common">Sweet wormwood</name>
    <dbReference type="NCBI Taxonomy" id="35608"/>
    <lineage>
        <taxon>Eukaryota</taxon>
        <taxon>Viridiplantae</taxon>
        <taxon>Streptophyta</taxon>
        <taxon>Embryophyta</taxon>
        <taxon>Tracheophyta</taxon>
        <taxon>Spermatophyta</taxon>
        <taxon>Magnoliopsida</taxon>
        <taxon>eudicotyledons</taxon>
        <taxon>Gunneridae</taxon>
        <taxon>Pentapetalae</taxon>
        <taxon>asterids</taxon>
        <taxon>campanulids</taxon>
        <taxon>Asterales</taxon>
        <taxon>Asteraceae</taxon>
        <taxon>Asteroideae</taxon>
        <taxon>Anthemideae</taxon>
        <taxon>Artemisiinae</taxon>
        <taxon>Artemisia</taxon>
    </lineage>
</organism>
<keyword evidence="3" id="KW-0862">Zinc</keyword>
<keyword evidence="5" id="KW-0472">Membrane</keyword>
<dbReference type="InterPro" id="IPR011989">
    <property type="entry name" value="ARM-like"/>
</dbReference>
<keyword evidence="5" id="KW-1133">Transmembrane helix</keyword>
<dbReference type="PROSITE" id="PS50089">
    <property type="entry name" value="ZF_RING_2"/>
    <property type="match status" value="1"/>
</dbReference>
<dbReference type="Pfam" id="PF21040">
    <property type="entry name" value="CEP104-like_TOG"/>
    <property type="match status" value="1"/>
</dbReference>
<dbReference type="InterPro" id="IPR034085">
    <property type="entry name" value="TOG"/>
</dbReference>
<dbReference type="SMART" id="SM00184">
    <property type="entry name" value="RING"/>
    <property type="match status" value="1"/>
</dbReference>
<feature type="region of interest" description="Disordered" evidence="4">
    <location>
        <begin position="279"/>
        <end position="338"/>
    </location>
</feature>
<evidence type="ECO:0000256" key="1">
    <source>
        <dbReference type="ARBA" id="ARBA00022737"/>
    </source>
</evidence>
<dbReference type="GO" id="GO:0005881">
    <property type="term" value="C:cytoplasmic microtubule"/>
    <property type="evidence" value="ECO:0007669"/>
    <property type="project" value="TreeGrafter"/>
</dbReference>
<dbReference type="GO" id="GO:1902903">
    <property type="term" value="P:regulation of supramolecular fiber organization"/>
    <property type="evidence" value="ECO:0007669"/>
    <property type="project" value="UniProtKB-ARBA"/>
</dbReference>
<keyword evidence="3" id="KW-0863">Zinc-finger</keyword>
<keyword evidence="5" id="KW-0812">Transmembrane</keyword>
<feature type="transmembrane region" description="Helical" evidence="5">
    <location>
        <begin position="424"/>
        <end position="452"/>
    </location>
</feature>
<dbReference type="CDD" id="cd16461">
    <property type="entry name" value="RING-H2_EL5-like"/>
    <property type="match status" value="1"/>
</dbReference>
<evidence type="ECO:0000256" key="2">
    <source>
        <dbReference type="PROSITE-ProRule" id="PRU00103"/>
    </source>
</evidence>
<dbReference type="Pfam" id="PF13639">
    <property type="entry name" value="zf-RING_2"/>
    <property type="match status" value="1"/>
</dbReference>
<dbReference type="Gene3D" id="3.30.40.10">
    <property type="entry name" value="Zinc/RING finger domain, C3HC4 (zinc finger)"/>
    <property type="match status" value="1"/>
</dbReference>
<dbReference type="Gene3D" id="1.25.10.10">
    <property type="entry name" value="Leucine-rich Repeat Variant"/>
    <property type="match status" value="1"/>
</dbReference>
<dbReference type="InterPro" id="IPR013083">
    <property type="entry name" value="Znf_RING/FYVE/PHD"/>
</dbReference>
<accession>A0A2U1PMP5</accession>
<dbReference type="OrthoDB" id="63891at2759"/>
<evidence type="ECO:0000256" key="3">
    <source>
        <dbReference type="PROSITE-ProRule" id="PRU00175"/>
    </source>
</evidence>
<protein>
    <submittedName>
        <fullName evidence="7">ARM repeat superfamily protein</fullName>
    </submittedName>
</protein>
<dbReference type="PANTHER" id="PTHR21567:SF62">
    <property type="entry name" value="ARM REPEAT SUPERFAMILY PROTEIN"/>
    <property type="match status" value="1"/>
</dbReference>
<name>A0A2U1PMP5_ARTAN</name>
<gene>
    <name evidence="7" type="ORF">CTI12_AA120460</name>
</gene>
<keyword evidence="1" id="KW-0677">Repeat</keyword>
<evidence type="ECO:0000256" key="4">
    <source>
        <dbReference type="SAM" id="MobiDB-lite"/>
    </source>
</evidence>
<proteinExistence type="predicted"/>
<sequence>MSETALRDLNLLPKSERTNETSSKDILAKPYVENVKGKQRISIVTLDEPTSEVADCGAEVVAAEVEYIESEKLDDLENVDESLKVLVDGLESKDWVLLCDTLNNVRRLAIYHKEALQDILENVISLVVKALKNPRSAVCKTAIMTSADIFKAFGDSIIDSVDPLLVVLLLKSSQDKRFVCEAAEKALIALTIWVSPVLLLPKLQPYLKNRNPRIRAKASLCVSRSVPRLGAEGIKDYGIDKLIQIASSQLSDKLPESREAARALLLELQTAYEKSLVLAPEQRSPPDQPKAPEQGTPSDQPKAPEQGTPSDQPKAPEQGTPSDQPQAMEHGTSSDQPQVHSWEQFCESNLPKLSAQAVLRVTSSTRETVVVLTMVDEHLLVSLVKLFTLSRTCLTVMVPADSWKKIALLDMTNDQVSLGVATEITVVIIVAAMILLFAGIVVLIIIYVYIAARVLTVTVSSRGGVGTSNGVVEISTSSRMCKDDLENLPSFYYTKASSVTVDDDCAVCLDNYKVGDKCRLLPVCNHKFHAHCVDLWLLSTPLCPICRTPTTPAATVTTSSVEESENQQLDNIVIELSGSADNSVRSLPRNVSAAKEQMDLHITVDKAAIIVKRFDSWTVQTFLNLETGPINSLQWGLRMASCTGKCPRVLICNKIGAFAYMKRNYRSCGQPRQHEAIEVLNFSNRGLEMLSLPWLHDP</sequence>
<dbReference type="InterPro" id="IPR001841">
    <property type="entry name" value="Znf_RING"/>
</dbReference>
<keyword evidence="8" id="KW-1185">Reference proteome</keyword>
<dbReference type="GO" id="GO:0008270">
    <property type="term" value="F:zinc ion binding"/>
    <property type="evidence" value="ECO:0007669"/>
    <property type="project" value="UniProtKB-KW"/>
</dbReference>
<evidence type="ECO:0000259" key="6">
    <source>
        <dbReference type="PROSITE" id="PS50089"/>
    </source>
</evidence>
<dbReference type="SUPFAM" id="SSF48371">
    <property type="entry name" value="ARM repeat"/>
    <property type="match status" value="1"/>
</dbReference>
<dbReference type="AlphaFoldDB" id="A0A2U1PMP5"/>
<keyword evidence="3" id="KW-0479">Metal-binding</keyword>
<comment type="caution">
    <text evidence="7">The sequence shown here is derived from an EMBL/GenBank/DDBJ whole genome shotgun (WGS) entry which is preliminary data.</text>
</comment>
<dbReference type="GO" id="GO:0008017">
    <property type="term" value="F:microtubule binding"/>
    <property type="evidence" value="ECO:0007669"/>
    <property type="project" value="TreeGrafter"/>
</dbReference>
<dbReference type="Proteomes" id="UP000245207">
    <property type="component" value="Unassembled WGS sequence"/>
</dbReference>
<dbReference type="InterPro" id="IPR021133">
    <property type="entry name" value="HEAT_type_2"/>
</dbReference>